<proteinExistence type="predicted"/>
<keyword evidence="1" id="KW-0812">Transmembrane</keyword>
<feature type="transmembrane region" description="Helical" evidence="1">
    <location>
        <begin position="63"/>
        <end position="81"/>
    </location>
</feature>
<evidence type="ECO:0000256" key="1">
    <source>
        <dbReference type="SAM" id="Phobius"/>
    </source>
</evidence>
<organism evidence="2">
    <name type="scientific">uncultured Akkermansia sp. SMG25</name>
    <dbReference type="NCBI Taxonomy" id="1131822"/>
    <lineage>
        <taxon>Bacteria</taxon>
        <taxon>Pseudomonadati</taxon>
        <taxon>Verrucomicrobiota</taxon>
        <taxon>Verrucomicrobiia</taxon>
        <taxon>Verrucomicrobiales</taxon>
        <taxon>Akkermansiaceae</taxon>
        <taxon>Akkermansia</taxon>
        <taxon>environmental samples</taxon>
    </lineage>
</organism>
<name>H6WNY3_9BACT</name>
<dbReference type="EMBL" id="JQ269600">
    <property type="protein sequence ID" value="AFA54914.1"/>
    <property type="molecule type" value="Genomic_DNA"/>
</dbReference>
<keyword evidence="1" id="KW-1133">Transmembrane helix</keyword>
<feature type="transmembrane region" description="Helical" evidence="1">
    <location>
        <begin position="25"/>
        <end position="43"/>
    </location>
</feature>
<dbReference type="AlphaFoldDB" id="H6WNY3"/>
<evidence type="ECO:0008006" key="3">
    <source>
        <dbReference type="Google" id="ProtNLM"/>
    </source>
</evidence>
<evidence type="ECO:0000313" key="2">
    <source>
        <dbReference type="EMBL" id="AFA54914.1"/>
    </source>
</evidence>
<reference evidence="2" key="1">
    <citation type="journal article" date="2012" name="ISME J.">
        <title>Functional metagenomics reveals novel salt tolerance loci from the human gut microbiome.</title>
        <authorList>
            <person name="Culligan E.P."/>
            <person name="Sleator R.D."/>
            <person name="Marchesi J.R."/>
            <person name="Hill C."/>
        </authorList>
    </citation>
    <scope>NUCLEOTIDE SEQUENCE</scope>
</reference>
<keyword evidence="1" id="KW-0472">Membrane</keyword>
<protein>
    <recommendedName>
        <fullName evidence="3">Phage abortive infection protein</fullName>
    </recommendedName>
</protein>
<sequence length="338" mass="39872">MGLCEHDSVNGSMKHHGKMKGWEKFWWIVAVITIVGGSIGYGFYFNVWASFSDDPLNTSDKFMPLSCIFAGFAAWAVLLTLRCQMIATKAERDINNRQMFETVLTPKIQVFLSQKKFCPVEAKTAYYEILAFLKKFHDCYCKNPNPQKCCDYHASVEEAFKKRFSGVYMNDEKEENGNVMGAIIEEIASREVLLDQYEKACQNWDSEYGQKLLKEVLGYVQGLLANICNPFAPQMISYLYLFQFIKKSCLDEDKDEYRRYIAEIINYRERFIFWFYMQIGLEDDFDYKLYEDAKPYVFAKSKDYFCTRLLYGFKDFDFDLPLWKRFLGTLRDFAWKDK</sequence>
<accession>H6WNY3</accession>